<comment type="similarity">
    <text evidence="2">Belongs to the beta sliding clamp family.</text>
</comment>
<comment type="subcellular location">
    <subcellularLocation>
        <location evidence="1">Cytoplasm</location>
    </subcellularLocation>
</comment>
<feature type="domain" description="DNA polymerase III beta sliding clamp C-terminal" evidence="10">
    <location>
        <begin position="305"/>
        <end position="393"/>
    </location>
</feature>
<evidence type="ECO:0000259" key="10">
    <source>
        <dbReference type="Pfam" id="PF02768"/>
    </source>
</evidence>
<keyword evidence="5" id="KW-0548">Nucleotidyltransferase</keyword>
<dbReference type="Pfam" id="PF02768">
    <property type="entry name" value="DNA_pol3_beta_3"/>
    <property type="match status" value="1"/>
</dbReference>
<keyword evidence="8" id="KW-0238">DNA-binding</keyword>
<dbReference type="InterPro" id="IPR046938">
    <property type="entry name" value="DNA_clamp_sf"/>
</dbReference>
<dbReference type="InterPro" id="IPR001001">
    <property type="entry name" value="DNA_polIII_beta"/>
</dbReference>
<dbReference type="NCBIfam" id="TIGR00663">
    <property type="entry name" value="dnan"/>
    <property type="match status" value="1"/>
</dbReference>
<evidence type="ECO:0000313" key="12">
    <source>
        <dbReference type="Proteomes" id="UP000287352"/>
    </source>
</evidence>
<dbReference type="OrthoDB" id="8421503at2"/>
<evidence type="ECO:0000259" key="9">
    <source>
        <dbReference type="Pfam" id="PF02767"/>
    </source>
</evidence>
<dbReference type="EMBL" id="BIFR01000002">
    <property type="protein sequence ID" value="GCE15075.1"/>
    <property type="molecule type" value="Genomic_DNA"/>
</dbReference>
<evidence type="ECO:0000256" key="3">
    <source>
        <dbReference type="ARBA" id="ARBA00022490"/>
    </source>
</evidence>
<dbReference type="Gene3D" id="3.70.10.10">
    <property type="match status" value="1"/>
</dbReference>
<evidence type="ECO:0000256" key="7">
    <source>
        <dbReference type="ARBA" id="ARBA00022932"/>
    </source>
</evidence>
<dbReference type="GO" id="GO:0009360">
    <property type="term" value="C:DNA polymerase III complex"/>
    <property type="evidence" value="ECO:0007669"/>
    <property type="project" value="InterPro"/>
</dbReference>
<dbReference type="RefSeq" id="WP_126582585.1">
    <property type="nucleotide sequence ID" value="NZ_BIFR01000002.1"/>
</dbReference>
<evidence type="ECO:0000313" key="11">
    <source>
        <dbReference type="EMBL" id="GCE15075.1"/>
    </source>
</evidence>
<evidence type="ECO:0000256" key="8">
    <source>
        <dbReference type="ARBA" id="ARBA00023125"/>
    </source>
</evidence>
<dbReference type="GO" id="GO:0008408">
    <property type="term" value="F:3'-5' exonuclease activity"/>
    <property type="evidence" value="ECO:0007669"/>
    <property type="project" value="InterPro"/>
</dbReference>
<evidence type="ECO:0000256" key="5">
    <source>
        <dbReference type="ARBA" id="ARBA00022695"/>
    </source>
</evidence>
<evidence type="ECO:0000256" key="4">
    <source>
        <dbReference type="ARBA" id="ARBA00022679"/>
    </source>
</evidence>
<dbReference type="GO" id="GO:0003677">
    <property type="term" value="F:DNA binding"/>
    <property type="evidence" value="ECO:0007669"/>
    <property type="project" value="UniProtKB-KW"/>
</dbReference>
<dbReference type="InterPro" id="IPR022635">
    <property type="entry name" value="DNA_polIII_beta_C"/>
</dbReference>
<dbReference type="AlphaFoldDB" id="A0A402A7T7"/>
<keyword evidence="12" id="KW-1185">Reference proteome</keyword>
<evidence type="ECO:0000256" key="1">
    <source>
        <dbReference type="ARBA" id="ARBA00004496"/>
    </source>
</evidence>
<dbReference type="SMART" id="SM00480">
    <property type="entry name" value="POL3Bc"/>
    <property type="match status" value="1"/>
</dbReference>
<dbReference type="GO" id="GO:0006271">
    <property type="term" value="P:DNA strand elongation involved in DNA replication"/>
    <property type="evidence" value="ECO:0007669"/>
    <property type="project" value="TreeGrafter"/>
</dbReference>
<organism evidence="11 12">
    <name type="scientific">Tengunoibacter tsumagoiensis</name>
    <dbReference type="NCBI Taxonomy" id="2014871"/>
    <lineage>
        <taxon>Bacteria</taxon>
        <taxon>Bacillati</taxon>
        <taxon>Chloroflexota</taxon>
        <taxon>Ktedonobacteria</taxon>
        <taxon>Ktedonobacterales</taxon>
        <taxon>Dictyobacteraceae</taxon>
        <taxon>Tengunoibacter</taxon>
    </lineage>
</organism>
<dbReference type="GO" id="GO:0005737">
    <property type="term" value="C:cytoplasm"/>
    <property type="evidence" value="ECO:0007669"/>
    <property type="project" value="UniProtKB-SubCell"/>
</dbReference>
<dbReference type="PANTHER" id="PTHR30478">
    <property type="entry name" value="DNA POLYMERASE III SUBUNIT BETA"/>
    <property type="match status" value="1"/>
</dbReference>
<keyword evidence="7" id="KW-0239">DNA-directed DNA polymerase</keyword>
<dbReference type="GO" id="GO:0003887">
    <property type="term" value="F:DNA-directed DNA polymerase activity"/>
    <property type="evidence" value="ECO:0007669"/>
    <property type="project" value="UniProtKB-KW"/>
</dbReference>
<keyword evidence="3" id="KW-0963">Cytoplasm</keyword>
<dbReference type="Proteomes" id="UP000287352">
    <property type="component" value="Unassembled WGS sequence"/>
</dbReference>
<protein>
    <submittedName>
        <fullName evidence="11">DNA polymerase III subunit beta</fullName>
    </submittedName>
</protein>
<keyword evidence="6" id="KW-0235">DNA replication</keyword>
<dbReference type="PANTHER" id="PTHR30478:SF0">
    <property type="entry name" value="BETA SLIDING CLAMP"/>
    <property type="match status" value="1"/>
</dbReference>
<evidence type="ECO:0000256" key="2">
    <source>
        <dbReference type="ARBA" id="ARBA00010752"/>
    </source>
</evidence>
<dbReference type="SUPFAM" id="SSF55979">
    <property type="entry name" value="DNA clamp"/>
    <property type="match status" value="3"/>
</dbReference>
<evidence type="ECO:0000256" key="6">
    <source>
        <dbReference type="ARBA" id="ARBA00022705"/>
    </source>
</evidence>
<dbReference type="CDD" id="cd00140">
    <property type="entry name" value="beta_clamp"/>
    <property type="match status" value="1"/>
</dbReference>
<keyword evidence="4" id="KW-0808">Transferase</keyword>
<accession>A0A402A7T7</accession>
<gene>
    <name evidence="11" type="primary">dnaN</name>
    <name evidence="11" type="ORF">KTT_49340</name>
</gene>
<reference evidence="12" key="1">
    <citation type="submission" date="2018-12" db="EMBL/GenBank/DDBJ databases">
        <title>Tengunoibacter tsumagoiensis gen. nov., sp. nov., Dictyobacter kobayashii sp. nov., D. alpinus sp. nov., and D. joshuensis sp. nov. and description of Dictyobacteraceae fam. nov. within the order Ktedonobacterales isolated from Tengu-no-mugimeshi.</title>
        <authorList>
            <person name="Wang C.M."/>
            <person name="Zheng Y."/>
            <person name="Sakai Y."/>
            <person name="Toyoda A."/>
            <person name="Minakuchi Y."/>
            <person name="Abe K."/>
            <person name="Yokota A."/>
            <person name="Yabe S."/>
        </authorList>
    </citation>
    <scope>NUCLEOTIDE SEQUENCE [LARGE SCALE GENOMIC DNA]</scope>
    <source>
        <strain evidence="12">Uno3</strain>
    </source>
</reference>
<feature type="domain" description="DNA polymerase III beta sliding clamp central" evidence="9">
    <location>
        <begin position="137"/>
        <end position="247"/>
    </location>
</feature>
<comment type="caution">
    <text evidence="11">The sequence shown here is derived from an EMBL/GenBank/DDBJ whole genome shotgun (WGS) entry which is preliminary data.</text>
</comment>
<dbReference type="InterPro" id="IPR022637">
    <property type="entry name" value="DNA_polIII_beta_cen"/>
</dbReference>
<dbReference type="Gene3D" id="3.10.150.10">
    <property type="entry name" value="DNA Polymerase III, subunit A, domain 2"/>
    <property type="match status" value="1"/>
</dbReference>
<dbReference type="Pfam" id="PF02767">
    <property type="entry name" value="DNA_pol3_beta_2"/>
    <property type="match status" value="1"/>
</dbReference>
<name>A0A402A7T7_9CHLR</name>
<proteinExistence type="inferred from homology"/>
<sequence length="402" mass="44655">MKFTAKQQNLHRGLTIVRHAVPTNGPFPIQKYILATANGGHVRLSARREDLGIHYWITTEAIDDEGVALLPAYLLSDFVRNVPAASIIVTSPSPLHTDSCHVRCLRSSADMKNATDDPAEFTQPPLFQEGGELLIQLDAWRLKEIIAQTAFAAAEKEGNSWSWAVGLRIEIAEGKALFAATDSFRLAMYTLPVPDDQLRCRLLIPAKTMQEMAKLLPNGGTVQMLLTPDRNMALFHSDIAHLSEAVDVSTRLLRSENYPSLEHAVPSSWTTRALISTQELASKVKLMLPYAHDNRYEIHFKFFGEQTERVSLAEVAHTIAVETFATDVGTIENMIPAQVQGPDQEITLHARYLLEVLEVLTTAQVALEVTDGNRPAVLRPIGPEEYVYVMMPIKKKEAGAKR</sequence>